<proteinExistence type="predicted"/>
<name>A0A2Z6MSN5_TRISU</name>
<sequence>METSQSSTQHHLALEVISLVGMASNCSPISRNYSNVVEIDCEGRFFVDDDVPIRVFKNSYKVTMKLRKKRG</sequence>
<dbReference type="EMBL" id="DF973366">
    <property type="protein sequence ID" value="GAU28042.1"/>
    <property type="molecule type" value="Genomic_DNA"/>
</dbReference>
<dbReference type="AlphaFoldDB" id="A0A2Z6MSN5"/>
<organism evidence="1 2">
    <name type="scientific">Trifolium subterraneum</name>
    <name type="common">Subterranean clover</name>
    <dbReference type="NCBI Taxonomy" id="3900"/>
    <lineage>
        <taxon>Eukaryota</taxon>
        <taxon>Viridiplantae</taxon>
        <taxon>Streptophyta</taxon>
        <taxon>Embryophyta</taxon>
        <taxon>Tracheophyta</taxon>
        <taxon>Spermatophyta</taxon>
        <taxon>Magnoliopsida</taxon>
        <taxon>eudicotyledons</taxon>
        <taxon>Gunneridae</taxon>
        <taxon>Pentapetalae</taxon>
        <taxon>rosids</taxon>
        <taxon>fabids</taxon>
        <taxon>Fabales</taxon>
        <taxon>Fabaceae</taxon>
        <taxon>Papilionoideae</taxon>
        <taxon>50 kb inversion clade</taxon>
        <taxon>NPAAA clade</taxon>
        <taxon>Hologalegina</taxon>
        <taxon>IRL clade</taxon>
        <taxon>Trifolieae</taxon>
        <taxon>Trifolium</taxon>
    </lineage>
</organism>
<evidence type="ECO:0000313" key="2">
    <source>
        <dbReference type="Proteomes" id="UP000242715"/>
    </source>
</evidence>
<keyword evidence="2" id="KW-1185">Reference proteome</keyword>
<protein>
    <submittedName>
        <fullName evidence="1">Uncharacterized protein</fullName>
    </submittedName>
</protein>
<reference evidence="2" key="1">
    <citation type="journal article" date="2017" name="Front. Plant Sci.">
        <title>Climate Clever Clovers: New Paradigm to Reduce the Environmental Footprint of Ruminants by Breeding Low Methanogenic Forages Utilizing Haplotype Variation.</title>
        <authorList>
            <person name="Kaur P."/>
            <person name="Appels R."/>
            <person name="Bayer P.E."/>
            <person name="Keeble-Gagnere G."/>
            <person name="Wang J."/>
            <person name="Hirakawa H."/>
            <person name="Shirasawa K."/>
            <person name="Vercoe P."/>
            <person name="Stefanova K."/>
            <person name="Durmic Z."/>
            <person name="Nichols P."/>
            <person name="Revell C."/>
            <person name="Isobe S.N."/>
            <person name="Edwards D."/>
            <person name="Erskine W."/>
        </authorList>
    </citation>
    <scope>NUCLEOTIDE SEQUENCE [LARGE SCALE GENOMIC DNA]</scope>
    <source>
        <strain evidence="2">cv. Daliak</strain>
    </source>
</reference>
<accession>A0A2Z6MSN5</accession>
<dbReference type="Proteomes" id="UP000242715">
    <property type="component" value="Unassembled WGS sequence"/>
</dbReference>
<evidence type="ECO:0000313" key="1">
    <source>
        <dbReference type="EMBL" id="GAU28042.1"/>
    </source>
</evidence>
<gene>
    <name evidence="1" type="ORF">TSUD_265000</name>
</gene>